<keyword evidence="2" id="KW-1185">Reference proteome</keyword>
<accession>A0A917D477</accession>
<reference evidence="1" key="2">
    <citation type="submission" date="2020-09" db="EMBL/GenBank/DDBJ databases">
        <authorList>
            <person name="Sun Q."/>
            <person name="Zhou Y."/>
        </authorList>
    </citation>
    <scope>NUCLEOTIDE SEQUENCE</scope>
    <source>
        <strain evidence="1">CGMCC 1.15760</strain>
    </source>
</reference>
<comment type="caution">
    <text evidence="1">The sequence shown here is derived from an EMBL/GenBank/DDBJ whole genome shotgun (WGS) entry which is preliminary data.</text>
</comment>
<dbReference type="RefSeq" id="WP_188613038.1">
    <property type="nucleotide sequence ID" value="NZ_BMJT01000001.1"/>
</dbReference>
<proteinExistence type="predicted"/>
<evidence type="ECO:0000313" key="2">
    <source>
        <dbReference type="Proteomes" id="UP000616608"/>
    </source>
</evidence>
<dbReference type="AlphaFoldDB" id="A0A917D477"/>
<evidence type="ECO:0000313" key="1">
    <source>
        <dbReference type="EMBL" id="GGG10313.1"/>
    </source>
</evidence>
<organism evidence="1 2">
    <name type="scientific">Lysinibacillus alkalisoli</name>
    <dbReference type="NCBI Taxonomy" id="1911548"/>
    <lineage>
        <taxon>Bacteria</taxon>
        <taxon>Bacillati</taxon>
        <taxon>Bacillota</taxon>
        <taxon>Bacilli</taxon>
        <taxon>Bacillales</taxon>
        <taxon>Bacillaceae</taxon>
        <taxon>Lysinibacillus</taxon>
    </lineage>
</organism>
<protein>
    <submittedName>
        <fullName evidence="1">Uncharacterized protein</fullName>
    </submittedName>
</protein>
<name>A0A917D477_9BACI</name>
<dbReference type="Proteomes" id="UP000616608">
    <property type="component" value="Unassembled WGS sequence"/>
</dbReference>
<dbReference type="EMBL" id="BMJT01000001">
    <property type="protein sequence ID" value="GGG10313.1"/>
    <property type="molecule type" value="Genomic_DNA"/>
</dbReference>
<sequence>MTRDLHTHSATEFLGTIPTIPEPVKQQVDLYRAMLKEQLMMNLHTQPKSLQTLRQQLLDEHETATHPFIDQAYELVKHELTTWQDW</sequence>
<gene>
    <name evidence="1" type="ORF">GCM10007425_00830</name>
</gene>
<reference evidence="1" key="1">
    <citation type="journal article" date="2014" name="Int. J. Syst. Evol. Microbiol.">
        <title>Complete genome sequence of Corynebacterium casei LMG S-19264T (=DSM 44701T), isolated from a smear-ripened cheese.</title>
        <authorList>
            <consortium name="US DOE Joint Genome Institute (JGI-PGF)"/>
            <person name="Walter F."/>
            <person name="Albersmeier A."/>
            <person name="Kalinowski J."/>
            <person name="Ruckert C."/>
        </authorList>
    </citation>
    <scope>NUCLEOTIDE SEQUENCE</scope>
    <source>
        <strain evidence="1">CGMCC 1.15760</strain>
    </source>
</reference>